<dbReference type="SUPFAM" id="SSF51735">
    <property type="entry name" value="NAD(P)-binding Rossmann-fold domains"/>
    <property type="match status" value="1"/>
</dbReference>
<dbReference type="InterPro" id="IPR036291">
    <property type="entry name" value="NAD(P)-bd_dom_sf"/>
</dbReference>
<evidence type="ECO:0000313" key="4">
    <source>
        <dbReference type="Proteomes" id="UP000192674"/>
    </source>
</evidence>
<accession>A0A1W2FB56</accession>
<dbReference type="AlphaFoldDB" id="A0A1W2FB56"/>
<protein>
    <submittedName>
        <fullName evidence="3">Short-chain dehydrogenase</fullName>
    </submittedName>
</protein>
<dbReference type="InterPro" id="IPR020904">
    <property type="entry name" value="Sc_DH/Rdtase_CS"/>
</dbReference>
<evidence type="ECO:0000256" key="2">
    <source>
        <dbReference type="ARBA" id="ARBA00023002"/>
    </source>
</evidence>
<dbReference type="PANTHER" id="PTHR43669">
    <property type="entry name" value="5-KETO-D-GLUCONATE 5-REDUCTASE"/>
    <property type="match status" value="1"/>
</dbReference>
<reference evidence="3 4" key="1">
    <citation type="submission" date="2017-04" db="EMBL/GenBank/DDBJ databases">
        <authorList>
            <person name="Afonso C.L."/>
            <person name="Miller P.J."/>
            <person name="Scott M.A."/>
            <person name="Spackman E."/>
            <person name="Goraichik I."/>
            <person name="Dimitrov K.M."/>
            <person name="Suarez D.L."/>
            <person name="Swayne D.E."/>
        </authorList>
    </citation>
    <scope>NUCLEOTIDE SEQUENCE [LARGE SCALE GENOMIC DNA]</scope>
    <source>
        <strain evidence="3 4">DSM 43828</strain>
    </source>
</reference>
<dbReference type="Proteomes" id="UP000192674">
    <property type="component" value="Unassembled WGS sequence"/>
</dbReference>
<keyword evidence="4" id="KW-1185">Reference proteome</keyword>
<keyword evidence="2" id="KW-0560">Oxidoreductase</keyword>
<proteinExistence type="inferred from homology"/>
<dbReference type="PROSITE" id="PS00061">
    <property type="entry name" value="ADH_SHORT"/>
    <property type="match status" value="1"/>
</dbReference>
<gene>
    <name evidence="3" type="ORF">SAMN05661093_05992</name>
</gene>
<evidence type="ECO:0000313" key="3">
    <source>
        <dbReference type="EMBL" id="SMD18962.1"/>
    </source>
</evidence>
<organism evidence="3 4">
    <name type="scientific">Kibdelosporangium aridum</name>
    <dbReference type="NCBI Taxonomy" id="2030"/>
    <lineage>
        <taxon>Bacteria</taxon>
        <taxon>Bacillati</taxon>
        <taxon>Actinomycetota</taxon>
        <taxon>Actinomycetes</taxon>
        <taxon>Pseudonocardiales</taxon>
        <taxon>Pseudonocardiaceae</taxon>
        <taxon>Kibdelosporangium</taxon>
    </lineage>
</organism>
<dbReference type="Pfam" id="PF00106">
    <property type="entry name" value="adh_short"/>
    <property type="match status" value="1"/>
</dbReference>
<evidence type="ECO:0000256" key="1">
    <source>
        <dbReference type="ARBA" id="ARBA00006484"/>
    </source>
</evidence>
<dbReference type="PRINTS" id="PR00081">
    <property type="entry name" value="GDHRDH"/>
</dbReference>
<dbReference type="CDD" id="cd05233">
    <property type="entry name" value="SDR_c"/>
    <property type="match status" value="1"/>
</dbReference>
<dbReference type="EMBL" id="FWXV01000005">
    <property type="protein sequence ID" value="SMD18962.1"/>
    <property type="molecule type" value="Genomic_DNA"/>
</dbReference>
<dbReference type="InterPro" id="IPR002347">
    <property type="entry name" value="SDR_fam"/>
</dbReference>
<comment type="similarity">
    <text evidence="1">Belongs to the short-chain dehydrogenases/reductases (SDR) family.</text>
</comment>
<name>A0A1W2FB56_KIBAR</name>
<dbReference type="Gene3D" id="3.40.50.720">
    <property type="entry name" value="NAD(P)-binding Rossmann-like Domain"/>
    <property type="match status" value="1"/>
</dbReference>
<dbReference type="RefSeq" id="WP_033382896.1">
    <property type="nucleotide sequence ID" value="NZ_FWXV01000005.1"/>
</dbReference>
<sequence length="264" mass="28501">MEFGGRHVLITGGGSGIGAALAERFAKECPRGITVVDIDFASAQETAFRVDGLAIEADVSRESEILRLIAEAEQRFGEIDVYFSNAGIPRPIGGLEVTDEGWQQQWNVHVMSHIWAMRALLPAMIKRGEGYLVNTASGAGLIMTPGAAPYTVTKHAALALAESYAVMYSHTGVRFSCLCPGLVETPLMLAVDDDPVGRAVRMGLDNHAMAPVDVADVAVRGLIEERFLIQTHPDDIIPAARLRAVEAEVYLEAMQDLWNAAQQS</sequence>
<dbReference type="PANTHER" id="PTHR43669:SF3">
    <property type="entry name" value="ALCOHOL DEHYDROGENASE, PUTATIVE (AFU_ORTHOLOGUE AFUA_3G03445)-RELATED"/>
    <property type="match status" value="1"/>
</dbReference>
<dbReference type="OrthoDB" id="7064009at2"/>
<dbReference type="GO" id="GO:0016491">
    <property type="term" value="F:oxidoreductase activity"/>
    <property type="evidence" value="ECO:0007669"/>
    <property type="project" value="UniProtKB-KW"/>
</dbReference>